<comment type="caution">
    <text evidence="2">The sequence shown here is derived from an EMBL/GenBank/DDBJ whole genome shotgun (WGS) entry which is preliminary data.</text>
</comment>
<accession>A0AAW9A856</accession>
<feature type="transmembrane region" description="Helical" evidence="1">
    <location>
        <begin position="121"/>
        <end position="142"/>
    </location>
</feature>
<protein>
    <recommendedName>
        <fullName evidence="4">DUF4405 domain-containing protein</fullName>
    </recommendedName>
</protein>
<dbReference type="AlphaFoldDB" id="A0AAW9A856"/>
<name>A0AAW9A856_9BACL</name>
<feature type="transmembrane region" description="Helical" evidence="1">
    <location>
        <begin position="98"/>
        <end position="115"/>
    </location>
</feature>
<gene>
    <name evidence="2" type="ORF">QTL97_09740</name>
</gene>
<organism evidence="2 3">
    <name type="scientific">Sporosarcina thermotolerans</name>
    <dbReference type="NCBI Taxonomy" id="633404"/>
    <lineage>
        <taxon>Bacteria</taxon>
        <taxon>Bacillati</taxon>
        <taxon>Bacillota</taxon>
        <taxon>Bacilli</taxon>
        <taxon>Bacillales</taxon>
        <taxon>Caryophanaceae</taxon>
        <taxon>Sporosarcina</taxon>
    </lineage>
</organism>
<sequence length="148" mass="16905">MTYQEKKSIVSLVSVIVIFGSFCLYMYPQIPGNGLESLETYRFWGSFVFTLILVSIIAHIIINIVFNIVYRITTGEKEPTFEDELDNIINLRATRNSFFVFILGFLLAMGSLIIFQPSQMMFIILITSGFMSDVTGSVTKLYHYRKGV</sequence>
<keyword evidence="1" id="KW-1133">Transmembrane helix</keyword>
<keyword evidence="1" id="KW-0812">Transmembrane</keyword>
<evidence type="ECO:0000313" key="3">
    <source>
        <dbReference type="Proteomes" id="UP001271648"/>
    </source>
</evidence>
<dbReference type="EMBL" id="JAUBDJ010000005">
    <property type="protein sequence ID" value="MDW0117219.1"/>
    <property type="molecule type" value="Genomic_DNA"/>
</dbReference>
<proteinExistence type="predicted"/>
<evidence type="ECO:0000313" key="2">
    <source>
        <dbReference type="EMBL" id="MDW0117219.1"/>
    </source>
</evidence>
<evidence type="ECO:0000256" key="1">
    <source>
        <dbReference type="SAM" id="Phobius"/>
    </source>
</evidence>
<feature type="transmembrane region" description="Helical" evidence="1">
    <location>
        <begin position="47"/>
        <end position="70"/>
    </location>
</feature>
<dbReference type="Proteomes" id="UP001271648">
    <property type="component" value="Unassembled WGS sequence"/>
</dbReference>
<reference evidence="2 3" key="1">
    <citation type="submission" date="2023-06" db="EMBL/GenBank/DDBJ databases">
        <title>Sporosarcina sp. nov., isolated from Korean traditional fermented seafood 'Jeotgal'.</title>
        <authorList>
            <person name="Yang A.I."/>
            <person name="Shin N.-R."/>
        </authorList>
    </citation>
    <scope>NUCLEOTIDE SEQUENCE [LARGE SCALE GENOMIC DNA]</scope>
    <source>
        <strain evidence="2 3">KCTC43456</strain>
    </source>
</reference>
<keyword evidence="1" id="KW-0472">Membrane</keyword>
<feature type="transmembrane region" description="Helical" evidence="1">
    <location>
        <begin position="9"/>
        <end position="27"/>
    </location>
</feature>
<dbReference type="RefSeq" id="WP_283732093.1">
    <property type="nucleotide sequence ID" value="NZ_CP125968.1"/>
</dbReference>
<evidence type="ECO:0008006" key="4">
    <source>
        <dbReference type="Google" id="ProtNLM"/>
    </source>
</evidence>
<keyword evidence="3" id="KW-1185">Reference proteome</keyword>